<dbReference type="Proteomes" id="UP000799441">
    <property type="component" value="Unassembled WGS sequence"/>
</dbReference>
<evidence type="ECO:0000256" key="2">
    <source>
        <dbReference type="ARBA" id="ARBA00002692"/>
    </source>
</evidence>
<feature type="chain" id="PRO_5040541946" description="Protein disulfide-isomerase" evidence="15">
    <location>
        <begin position="18"/>
        <end position="527"/>
    </location>
</feature>
<dbReference type="GO" id="GO:0034976">
    <property type="term" value="P:response to endoplasmic reticulum stress"/>
    <property type="evidence" value="ECO:0007669"/>
    <property type="project" value="TreeGrafter"/>
</dbReference>
<keyword evidence="6 15" id="KW-0732">Signal</keyword>
<dbReference type="OrthoDB" id="427280at2759"/>
<sequence length="527" mass="56798">MKYSAAGILSLAAIAAASDVHDLTKDTFGPFVQEHNLVLAEFFAPWCGHCKALAPEYEEAATTLKEKEISLAKIDCTVEQDLCAQYGVEGYPTLKIFRGPSNVSPYSGARKAPAIISYMTKQSLPAVSVLQTPEALEEFKTADKVVLVGYFGADDKTSNTTFGEVAESLRDSYLFGATSDAELAKAAGVKQPAVVLYKSFDEGQNTFEEKFDAEAITEFAKVSSTPLIGEVGPETYAGYMAAGIPLAYIFAETPEERESLAKTLKPVAEKQKGKVNFATIDAKAFGQHAGNLNLEVGTWPAFAIQDTTAGKKYPYSEAGSAKDLSEKKIGKFVDDFVAGKVDPSIKSEPIPEKQEGPVTIIVAKNYQELVIDNDKDVLLEFYAPWCGHCKALAPKYDELAEKFAPFSNKVVIAKVDATANDVPDEISGFPTIKLFRAGEKSDPVEYSGSRSIEDLANFIRDNGSHHIDAYDADAAEAAATEAVDTESMGHQAPAATEKVKEAVKDAADAVKSVVVDDDDEVDEHDEL</sequence>
<evidence type="ECO:0000256" key="1">
    <source>
        <dbReference type="ARBA" id="ARBA00001182"/>
    </source>
</evidence>
<dbReference type="EMBL" id="MU003849">
    <property type="protein sequence ID" value="KAF2717217.1"/>
    <property type="molecule type" value="Genomic_DNA"/>
</dbReference>
<dbReference type="FunFam" id="3.40.30.10:FF:000139">
    <property type="entry name" value="Protein disulfide-isomerase"/>
    <property type="match status" value="1"/>
</dbReference>
<keyword evidence="9 13" id="KW-1015">Disulfide bond</keyword>
<feature type="signal peptide" evidence="15">
    <location>
        <begin position="1"/>
        <end position="17"/>
    </location>
</feature>
<dbReference type="GO" id="GO:0051082">
    <property type="term" value="F:unfolded protein binding"/>
    <property type="evidence" value="ECO:0007669"/>
    <property type="project" value="UniProtKB-ARBA"/>
</dbReference>
<keyword evidence="11 13" id="KW-0676">Redox-active center</keyword>
<dbReference type="CDD" id="cd02961">
    <property type="entry name" value="PDI_a_family"/>
    <property type="match status" value="1"/>
</dbReference>
<dbReference type="InterPro" id="IPR005788">
    <property type="entry name" value="PDI_thioredoxin-like_dom"/>
</dbReference>
<dbReference type="PROSITE" id="PS00194">
    <property type="entry name" value="THIOREDOXIN_1"/>
    <property type="match status" value="2"/>
</dbReference>
<dbReference type="CDD" id="cd02982">
    <property type="entry name" value="PDI_b'_family"/>
    <property type="match status" value="1"/>
</dbReference>
<feature type="disulfide bond" description="Redox-active" evidence="13">
    <location>
        <begin position="47"/>
        <end position="50"/>
    </location>
</feature>
<dbReference type="InterPro" id="IPR036249">
    <property type="entry name" value="Thioredoxin-like_sf"/>
</dbReference>
<dbReference type="NCBIfam" id="TIGR01130">
    <property type="entry name" value="ER_PDI_fam"/>
    <property type="match status" value="1"/>
</dbReference>
<dbReference type="Pfam" id="PF13848">
    <property type="entry name" value="Thioredoxin_6"/>
    <property type="match status" value="1"/>
</dbReference>
<dbReference type="GO" id="GO:0005788">
    <property type="term" value="C:endoplasmic reticulum lumen"/>
    <property type="evidence" value="ECO:0007669"/>
    <property type="project" value="UniProtKB-SubCell"/>
</dbReference>
<feature type="domain" description="Thioredoxin" evidence="16">
    <location>
        <begin position="327"/>
        <end position="464"/>
    </location>
</feature>
<dbReference type="CDD" id="cd02981">
    <property type="entry name" value="PDI_b_family"/>
    <property type="match status" value="1"/>
</dbReference>
<keyword evidence="10 15" id="KW-0413">Isomerase</keyword>
<comment type="function">
    <text evidence="2">Participates in the folding of proteins containing disulfide bonds, may be involved in glycosylation, prolyl hydroxylation and triglyceride transfer.</text>
</comment>
<organism evidence="17 18">
    <name type="scientific">Polychaeton citri CBS 116435</name>
    <dbReference type="NCBI Taxonomy" id="1314669"/>
    <lineage>
        <taxon>Eukaryota</taxon>
        <taxon>Fungi</taxon>
        <taxon>Dikarya</taxon>
        <taxon>Ascomycota</taxon>
        <taxon>Pezizomycotina</taxon>
        <taxon>Dothideomycetes</taxon>
        <taxon>Dothideomycetidae</taxon>
        <taxon>Capnodiales</taxon>
        <taxon>Capnodiaceae</taxon>
        <taxon>Polychaeton</taxon>
    </lineage>
</organism>
<dbReference type="InterPro" id="IPR017937">
    <property type="entry name" value="Thioredoxin_CS"/>
</dbReference>
<dbReference type="AlphaFoldDB" id="A0A9P4Q376"/>
<evidence type="ECO:0000256" key="4">
    <source>
        <dbReference type="ARBA" id="ARBA00006347"/>
    </source>
</evidence>
<evidence type="ECO:0000256" key="7">
    <source>
        <dbReference type="ARBA" id="ARBA00022737"/>
    </source>
</evidence>
<comment type="caution">
    <text evidence="17">The sequence shown here is derived from an EMBL/GenBank/DDBJ whole genome shotgun (WGS) entry which is preliminary data.</text>
</comment>
<evidence type="ECO:0000256" key="3">
    <source>
        <dbReference type="ARBA" id="ARBA00004319"/>
    </source>
</evidence>
<keyword evidence="7" id="KW-0677">Repeat</keyword>
<keyword evidence="18" id="KW-1185">Reference proteome</keyword>
<dbReference type="GO" id="GO:0003756">
    <property type="term" value="F:protein disulfide isomerase activity"/>
    <property type="evidence" value="ECO:0007669"/>
    <property type="project" value="UniProtKB-EC"/>
</dbReference>
<name>A0A9P4Q376_9PEZI</name>
<evidence type="ECO:0000313" key="17">
    <source>
        <dbReference type="EMBL" id="KAF2717217.1"/>
    </source>
</evidence>
<evidence type="ECO:0000256" key="12">
    <source>
        <dbReference type="ARBA" id="ARBA00039846"/>
    </source>
</evidence>
<evidence type="ECO:0000256" key="10">
    <source>
        <dbReference type="ARBA" id="ARBA00023235"/>
    </source>
</evidence>
<evidence type="ECO:0000256" key="15">
    <source>
        <dbReference type="RuleBase" id="RU361130"/>
    </source>
</evidence>
<dbReference type="EC" id="5.3.4.1" evidence="5 15"/>
<keyword evidence="8" id="KW-0256">Endoplasmic reticulum</keyword>
<feature type="disulfide bond" description="Redox-active" evidence="13">
    <location>
        <begin position="386"/>
        <end position="389"/>
    </location>
</feature>
<protein>
    <recommendedName>
        <fullName evidence="12 15">Protein disulfide-isomerase</fullName>
        <ecNumber evidence="5 15">5.3.4.1</ecNumber>
    </recommendedName>
</protein>
<dbReference type="Pfam" id="PF00085">
    <property type="entry name" value="Thioredoxin"/>
    <property type="match status" value="2"/>
</dbReference>
<evidence type="ECO:0000256" key="6">
    <source>
        <dbReference type="ARBA" id="ARBA00022729"/>
    </source>
</evidence>
<evidence type="ECO:0000259" key="16">
    <source>
        <dbReference type="PROSITE" id="PS51352"/>
    </source>
</evidence>
<evidence type="ECO:0000256" key="5">
    <source>
        <dbReference type="ARBA" id="ARBA00012723"/>
    </source>
</evidence>
<dbReference type="SUPFAM" id="SSF52833">
    <property type="entry name" value="Thioredoxin-like"/>
    <property type="match status" value="4"/>
</dbReference>
<gene>
    <name evidence="17" type="ORF">K431DRAFT_288739</name>
</gene>
<evidence type="ECO:0000256" key="13">
    <source>
        <dbReference type="PIRSR" id="PIRSR605792-51"/>
    </source>
</evidence>
<evidence type="ECO:0000256" key="8">
    <source>
        <dbReference type="ARBA" id="ARBA00022824"/>
    </source>
</evidence>
<dbReference type="GO" id="GO:0015035">
    <property type="term" value="F:protein-disulfide reductase activity"/>
    <property type="evidence" value="ECO:0007669"/>
    <property type="project" value="UniProtKB-ARBA"/>
</dbReference>
<dbReference type="FunFam" id="3.40.30.10:FF:000017">
    <property type="entry name" value="Protein disulfide-isomerase A4"/>
    <property type="match status" value="1"/>
</dbReference>
<dbReference type="CDD" id="cd02995">
    <property type="entry name" value="PDI_a_PDI_a'_C"/>
    <property type="match status" value="1"/>
</dbReference>
<evidence type="ECO:0000256" key="9">
    <source>
        <dbReference type="ARBA" id="ARBA00023157"/>
    </source>
</evidence>
<accession>A0A9P4Q376</accession>
<dbReference type="PROSITE" id="PS51352">
    <property type="entry name" value="THIOREDOXIN_2"/>
    <property type="match status" value="2"/>
</dbReference>
<dbReference type="GO" id="GO:0006457">
    <property type="term" value="P:protein folding"/>
    <property type="evidence" value="ECO:0007669"/>
    <property type="project" value="TreeGrafter"/>
</dbReference>
<dbReference type="NCBIfam" id="TIGR01126">
    <property type="entry name" value="pdi_dom"/>
    <property type="match status" value="2"/>
</dbReference>
<comment type="similarity">
    <text evidence="4 14">Belongs to the protein disulfide isomerase family.</text>
</comment>
<dbReference type="FunFam" id="3.40.30.10:FF:000154">
    <property type="entry name" value="Protein disulfide-isomerase"/>
    <property type="match status" value="1"/>
</dbReference>
<dbReference type="Gene3D" id="3.40.30.10">
    <property type="entry name" value="Glutaredoxin"/>
    <property type="match status" value="4"/>
</dbReference>
<dbReference type="InterPro" id="IPR005792">
    <property type="entry name" value="Prot_disulphide_isomerase"/>
</dbReference>
<dbReference type="PANTHER" id="PTHR18929:SF132">
    <property type="entry name" value="PROTEIN DISULFIDE-ISOMERASE A3"/>
    <property type="match status" value="1"/>
</dbReference>
<comment type="catalytic activity">
    <reaction evidence="1 15">
        <text>Catalyzes the rearrangement of -S-S- bonds in proteins.</text>
        <dbReference type="EC" id="5.3.4.1"/>
    </reaction>
</comment>
<comment type="subcellular location">
    <subcellularLocation>
        <location evidence="3">Endoplasmic reticulum lumen</location>
    </subcellularLocation>
</comment>
<evidence type="ECO:0000256" key="14">
    <source>
        <dbReference type="RuleBase" id="RU004208"/>
    </source>
</evidence>
<feature type="domain" description="Thioredoxin" evidence="16">
    <location>
        <begin position="9"/>
        <end position="124"/>
    </location>
</feature>
<evidence type="ECO:0000313" key="18">
    <source>
        <dbReference type="Proteomes" id="UP000799441"/>
    </source>
</evidence>
<reference evidence="17" key="1">
    <citation type="journal article" date="2020" name="Stud. Mycol.">
        <title>101 Dothideomycetes genomes: a test case for predicting lifestyles and emergence of pathogens.</title>
        <authorList>
            <person name="Haridas S."/>
            <person name="Albert R."/>
            <person name="Binder M."/>
            <person name="Bloem J."/>
            <person name="Labutti K."/>
            <person name="Salamov A."/>
            <person name="Andreopoulos B."/>
            <person name="Baker S."/>
            <person name="Barry K."/>
            <person name="Bills G."/>
            <person name="Bluhm B."/>
            <person name="Cannon C."/>
            <person name="Castanera R."/>
            <person name="Culley D."/>
            <person name="Daum C."/>
            <person name="Ezra D."/>
            <person name="Gonzalez J."/>
            <person name="Henrissat B."/>
            <person name="Kuo A."/>
            <person name="Liang C."/>
            <person name="Lipzen A."/>
            <person name="Lutzoni F."/>
            <person name="Magnuson J."/>
            <person name="Mondo S."/>
            <person name="Nolan M."/>
            <person name="Ohm R."/>
            <person name="Pangilinan J."/>
            <person name="Park H.-J."/>
            <person name="Ramirez L."/>
            <person name="Alfaro M."/>
            <person name="Sun H."/>
            <person name="Tritt A."/>
            <person name="Yoshinaga Y."/>
            <person name="Zwiers L.-H."/>
            <person name="Turgeon B."/>
            <person name="Goodwin S."/>
            <person name="Spatafora J."/>
            <person name="Crous P."/>
            <person name="Grigoriev I."/>
        </authorList>
    </citation>
    <scope>NUCLEOTIDE SEQUENCE</scope>
    <source>
        <strain evidence="17">CBS 116435</strain>
    </source>
</reference>
<dbReference type="InterPro" id="IPR013766">
    <property type="entry name" value="Thioredoxin_domain"/>
</dbReference>
<dbReference type="PRINTS" id="PR00421">
    <property type="entry name" value="THIOREDOXIN"/>
</dbReference>
<dbReference type="PANTHER" id="PTHR18929">
    <property type="entry name" value="PROTEIN DISULFIDE ISOMERASE"/>
    <property type="match status" value="1"/>
</dbReference>
<dbReference type="FunFam" id="3.40.30.10:FF:000185">
    <property type="entry name" value="Protein disulfide-isomerase"/>
    <property type="match status" value="1"/>
</dbReference>
<proteinExistence type="inferred from homology"/>
<evidence type="ECO:0000256" key="11">
    <source>
        <dbReference type="ARBA" id="ARBA00023284"/>
    </source>
</evidence>